<comment type="caution">
    <text evidence="1">The sequence shown here is derived from an EMBL/GenBank/DDBJ whole genome shotgun (WGS) entry which is preliminary data.</text>
</comment>
<dbReference type="AlphaFoldDB" id="A0A0B2UZL9"/>
<evidence type="ECO:0000313" key="1">
    <source>
        <dbReference type="EMBL" id="KHN74659.1"/>
    </source>
</evidence>
<name>A0A0B2UZL9_TOXCA</name>
<accession>A0A0B2UZL9</accession>
<reference evidence="1 2" key="1">
    <citation type="submission" date="2014-11" db="EMBL/GenBank/DDBJ databases">
        <title>Genetic blueprint of the zoonotic pathogen Toxocara canis.</title>
        <authorList>
            <person name="Zhu X.-Q."/>
            <person name="Korhonen P.K."/>
            <person name="Cai H."/>
            <person name="Young N.D."/>
            <person name="Nejsum P."/>
            <person name="von Samson-Himmelstjerna G."/>
            <person name="Boag P.R."/>
            <person name="Tan P."/>
            <person name="Li Q."/>
            <person name="Min J."/>
            <person name="Yang Y."/>
            <person name="Wang X."/>
            <person name="Fang X."/>
            <person name="Hall R.S."/>
            <person name="Hofmann A."/>
            <person name="Sternberg P.W."/>
            <person name="Jex A.R."/>
            <person name="Gasser R.B."/>
        </authorList>
    </citation>
    <scope>NUCLEOTIDE SEQUENCE [LARGE SCALE GENOMIC DNA]</scope>
    <source>
        <strain evidence="1">PN_DK_2014</strain>
    </source>
</reference>
<dbReference type="EMBL" id="JPKZ01002886">
    <property type="protein sequence ID" value="KHN74659.1"/>
    <property type="molecule type" value="Genomic_DNA"/>
</dbReference>
<gene>
    <name evidence="1" type="ORF">Tcan_02905</name>
</gene>
<keyword evidence="2" id="KW-1185">Reference proteome</keyword>
<evidence type="ECO:0000313" key="2">
    <source>
        <dbReference type="Proteomes" id="UP000031036"/>
    </source>
</evidence>
<proteinExistence type="predicted"/>
<organism evidence="1 2">
    <name type="scientific">Toxocara canis</name>
    <name type="common">Canine roundworm</name>
    <dbReference type="NCBI Taxonomy" id="6265"/>
    <lineage>
        <taxon>Eukaryota</taxon>
        <taxon>Metazoa</taxon>
        <taxon>Ecdysozoa</taxon>
        <taxon>Nematoda</taxon>
        <taxon>Chromadorea</taxon>
        <taxon>Rhabditida</taxon>
        <taxon>Spirurina</taxon>
        <taxon>Ascaridomorpha</taxon>
        <taxon>Ascaridoidea</taxon>
        <taxon>Toxocaridae</taxon>
        <taxon>Toxocara</taxon>
    </lineage>
</organism>
<sequence>MAETFQNDASVEIRKLASLITTTNSWIYHTLMKDRDHCLKLAYGQLHNEEIEMDLRKNYEPSDGSTTELRKERTKILQTHLTVANNREINAEGTHVASQSLTNGVMQHHHNSYLWQLIEKAHSQLIRPTTGVAAASNLCSTVNQCALSRGGLGAQRGRALDHAALSWSLSSMRVLNCLYSSFRKEICHLSIDYLTYFVIIKFDFVVITFDYTLSLRPFNSWDQTCDEACSSTQSKLRLKSETMDNRKRGEWTSLETYDMKSLQLFEIRSKRETLIASRTSTFRNLPENISQYIG</sequence>
<protein>
    <submittedName>
        <fullName evidence="1">Uncharacterized protein</fullName>
    </submittedName>
</protein>
<dbReference type="Proteomes" id="UP000031036">
    <property type="component" value="Unassembled WGS sequence"/>
</dbReference>